<gene>
    <name evidence="2" type="ORF">PECUL_23A005495</name>
</gene>
<dbReference type="Proteomes" id="UP001295444">
    <property type="component" value="Chromosome 02"/>
</dbReference>
<reference evidence="2" key="1">
    <citation type="submission" date="2022-03" db="EMBL/GenBank/DDBJ databases">
        <authorList>
            <person name="Alioto T."/>
            <person name="Alioto T."/>
            <person name="Gomez Garrido J."/>
        </authorList>
    </citation>
    <scope>NUCLEOTIDE SEQUENCE</scope>
</reference>
<evidence type="ECO:0000256" key="1">
    <source>
        <dbReference type="SAM" id="MobiDB-lite"/>
    </source>
</evidence>
<feature type="compositionally biased region" description="Basic residues" evidence="1">
    <location>
        <begin position="7"/>
        <end position="22"/>
    </location>
</feature>
<sequence>SQNKSSSRNKFRLSSGAKRKSTWKPTLDLRGAECQSLQDGVNQIHISSNLE</sequence>
<feature type="region of interest" description="Disordered" evidence="1">
    <location>
        <begin position="1"/>
        <end position="24"/>
    </location>
</feature>
<accession>A0AAD1VRV0</accession>
<dbReference type="AlphaFoldDB" id="A0AAD1VRV0"/>
<keyword evidence="3" id="KW-1185">Reference proteome</keyword>
<evidence type="ECO:0000313" key="2">
    <source>
        <dbReference type="EMBL" id="CAH2248611.1"/>
    </source>
</evidence>
<proteinExistence type="predicted"/>
<organism evidence="2 3">
    <name type="scientific">Pelobates cultripes</name>
    <name type="common">Western spadefoot toad</name>
    <dbReference type="NCBI Taxonomy" id="61616"/>
    <lineage>
        <taxon>Eukaryota</taxon>
        <taxon>Metazoa</taxon>
        <taxon>Chordata</taxon>
        <taxon>Craniata</taxon>
        <taxon>Vertebrata</taxon>
        <taxon>Euteleostomi</taxon>
        <taxon>Amphibia</taxon>
        <taxon>Batrachia</taxon>
        <taxon>Anura</taxon>
        <taxon>Pelobatoidea</taxon>
        <taxon>Pelobatidae</taxon>
        <taxon>Pelobates</taxon>
    </lineage>
</organism>
<protein>
    <submittedName>
        <fullName evidence="2">Uncharacterized protein</fullName>
    </submittedName>
</protein>
<name>A0AAD1VRV0_PELCU</name>
<feature type="non-terminal residue" evidence="2">
    <location>
        <position position="1"/>
    </location>
</feature>
<evidence type="ECO:0000313" key="3">
    <source>
        <dbReference type="Proteomes" id="UP001295444"/>
    </source>
</evidence>
<dbReference type="EMBL" id="OW240913">
    <property type="protein sequence ID" value="CAH2248611.1"/>
    <property type="molecule type" value="Genomic_DNA"/>
</dbReference>